<gene>
    <name evidence="2" type="ORF">H0235_016775</name>
</gene>
<evidence type="ECO:0000313" key="3">
    <source>
        <dbReference type="Proteomes" id="UP000600918"/>
    </source>
</evidence>
<name>A0A834JU53_VESPE</name>
<evidence type="ECO:0000256" key="1">
    <source>
        <dbReference type="SAM" id="MobiDB-lite"/>
    </source>
</evidence>
<protein>
    <submittedName>
        <fullName evidence="2">Uncharacterized protein</fullName>
    </submittedName>
</protein>
<accession>A0A834JU53</accession>
<dbReference type="AlphaFoldDB" id="A0A834JU53"/>
<feature type="region of interest" description="Disordered" evidence="1">
    <location>
        <begin position="108"/>
        <end position="129"/>
    </location>
</feature>
<dbReference type="Proteomes" id="UP000600918">
    <property type="component" value="Unassembled WGS sequence"/>
</dbReference>
<feature type="region of interest" description="Disordered" evidence="1">
    <location>
        <begin position="83"/>
        <end position="102"/>
    </location>
</feature>
<dbReference type="EMBL" id="JACSDY010000021">
    <property type="protein sequence ID" value="KAF7394180.1"/>
    <property type="molecule type" value="Genomic_DNA"/>
</dbReference>
<keyword evidence="3" id="KW-1185">Reference proteome</keyword>
<organism evidence="2 3">
    <name type="scientific">Vespula pensylvanica</name>
    <name type="common">Western yellow jacket</name>
    <name type="synonym">Wasp</name>
    <dbReference type="NCBI Taxonomy" id="30213"/>
    <lineage>
        <taxon>Eukaryota</taxon>
        <taxon>Metazoa</taxon>
        <taxon>Ecdysozoa</taxon>
        <taxon>Arthropoda</taxon>
        <taxon>Hexapoda</taxon>
        <taxon>Insecta</taxon>
        <taxon>Pterygota</taxon>
        <taxon>Neoptera</taxon>
        <taxon>Endopterygota</taxon>
        <taxon>Hymenoptera</taxon>
        <taxon>Apocrita</taxon>
        <taxon>Aculeata</taxon>
        <taxon>Vespoidea</taxon>
        <taxon>Vespidae</taxon>
        <taxon>Vespinae</taxon>
        <taxon>Vespula</taxon>
    </lineage>
</organism>
<comment type="caution">
    <text evidence="2">The sequence shown here is derived from an EMBL/GenBank/DDBJ whole genome shotgun (WGS) entry which is preliminary data.</text>
</comment>
<evidence type="ECO:0000313" key="2">
    <source>
        <dbReference type="EMBL" id="KAF7394180.1"/>
    </source>
</evidence>
<reference evidence="2" key="1">
    <citation type="journal article" date="2020" name="G3 (Bethesda)">
        <title>High-Quality Assemblies for Three Invasive Social Wasps from the &lt;i&gt;Vespula&lt;/i&gt; Genus.</title>
        <authorList>
            <person name="Harrop T.W.R."/>
            <person name="Guhlin J."/>
            <person name="McLaughlin G.M."/>
            <person name="Permina E."/>
            <person name="Stockwell P."/>
            <person name="Gilligan J."/>
            <person name="Le Lec M.F."/>
            <person name="Gruber M.A.M."/>
            <person name="Quinn O."/>
            <person name="Lovegrove M."/>
            <person name="Duncan E.J."/>
            <person name="Remnant E.J."/>
            <person name="Van Eeckhoven J."/>
            <person name="Graham B."/>
            <person name="Knapp R.A."/>
            <person name="Langford K.W."/>
            <person name="Kronenberg Z."/>
            <person name="Press M.O."/>
            <person name="Eacker S.M."/>
            <person name="Wilson-Rankin E.E."/>
            <person name="Purcell J."/>
            <person name="Lester P.J."/>
            <person name="Dearden P.K."/>
        </authorList>
    </citation>
    <scope>NUCLEOTIDE SEQUENCE</scope>
    <source>
        <strain evidence="2">Volc-1</strain>
    </source>
</reference>
<sequence>MRLCDGCLSANVSGNTRDVAYFSVVGEIDEDADGSSMDRRRYADDFERRAVRFDGSTNSTGRGLIRPPRRLVVGVVVDEDTERKEKFPELRGGTRASLPEEEYPWPFRRKSGNWFGGRSRKNLASSRSL</sequence>
<proteinExistence type="predicted"/>